<reference evidence="2" key="1">
    <citation type="submission" date="2012-06" db="EMBL/GenBank/DDBJ databases">
        <title>Complete sequence of chromosome of Desulfomonile tiedjei DSM 6799.</title>
        <authorList>
            <person name="Lucas S."/>
            <person name="Copeland A."/>
            <person name="Lapidus A."/>
            <person name="Glavina del Rio T."/>
            <person name="Dalin E."/>
            <person name="Tice H."/>
            <person name="Bruce D."/>
            <person name="Goodwin L."/>
            <person name="Pitluck S."/>
            <person name="Peters L."/>
            <person name="Ovchinnikova G."/>
            <person name="Zeytun A."/>
            <person name="Lu M."/>
            <person name="Kyrpides N."/>
            <person name="Mavromatis K."/>
            <person name="Ivanova N."/>
            <person name="Brettin T."/>
            <person name="Detter J.C."/>
            <person name="Han C."/>
            <person name="Larimer F."/>
            <person name="Land M."/>
            <person name="Hauser L."/>
            <person name="Markowitz V."/>
            <person name="Cheng J.-F."/>
            <person name="Hugenholtz P."/>
            <person name="Woyke T."/>
            <person name="Wu D."/>
            <person name="Spring S."/>
            <person name="Schroeder M."/>
            <person name="Brambilla E."/>
            <person name="Klenk H.-P."/>
            <person name="Eisen J.A."/>
        </authorList>
    </citation>
    <scope>NUCLEOTIDE SEQUENCE [LARGE SCALE GENOMIC DNA]</scope>
    <source>
        <strain evidence="2">ATCC 49306 / DSM 6799 / DCB-1</strain>
    </source>
</reference>
<dbReference type="HOGENOM" id="CLU_2342234_0_0_7"/>
<accession>I4CE08</accession>
<dbReference type="Proteomes" id="UP000006055">
    <property type="component" value="Chromosome"/>
</dbReference>
<dbReference type="AlphaFoldDB" id="I4CE08"/>
<dbReference type="KEGG" id="dti:Desti_5199"/>
<gene>
    <name evidence="1" type="ordered locus">Desti_5199</name>
</gene>
<dbReference type="STRING" id="706587.Desti_5199"/>
<protein>
    <submittedName>
        <fullName evidence="1">Uncharacterized protein</fullName>
    </submittedName>
</protein>
<sequence length="97" mass="11145">MLVWSASQWATLDSLLKSYDPSNKYPFVRHTTEDEFCVDNLGRLKYSTLCKQKAPIGKLPLDQMDNSVADKVYIRESHELRTKGFGRTSNIESWSSL</sequence>
<organism evidence="1 2">
    <name type="scientific">Desulfomonile tiedjei (strain ATCC 49306 / DSM 6799 / DCB-1)</name>
    <dbReference type="NCBI Taxonomy" id="706587"/>
    <lineage>
        <taxon>Bacteria</taxon>
        <taxon>Pseudomonadati</taxon>
        <taxon>Thermodesulfobacteriota</taxon>
        <taxon>Desulfomonilia</taxon>
        <taxon>Desulfomonilales</taxon>
        <taxon>Desulfomonilaceae</taxon>
        <taxon>Desulfomonile</taxon>
    </lineage>
</organism>
<name>I4CE08_DESTA</name>
<evidence type="ECO:0000313" key="2">
    <source>
        <dbReference type="Proteomes" id="UP000006055"/>
    </source>
</evidence>
<proteinExistence type="predicted"/>
<evidence type="ECO:0000313" key="1">
    <source>
        <dbReference type="EMBL" id="AFM27799.1"/>
    </source>
</evidence>
<keyword evidence="2" id="KW-1185">Reference proteome</keyword>
<dbReference type="EMBL" id="CP003360">
    <property type="protein sequence ID" value="AFM27799.1"/>
    <property type="molecule type" value="Genomic_DNA"/>
</dbReference>